<dbReference type="Proteomes" id="UP000799441">
    <property type="component" value="Unassembled WGS sequence"/>
</dbReference>
<reference evidence="1" key="1">
    <citation type="journal article" date="2020" name="Stud. Mycol.">
        <title>101 Dothideomycetes genomes: a test case for predicting lifestyles and emergence of pathogens.</title>
        <authorList>
            <person name="Haridas S."/>
            <person name="Albert R."/>
            <person name="Binder M."/>
            <person name="Bloem J."/>
            <person name="Labutti K."/>
            <person name="Salamov A."/>
            <person name="Andreopoulos B."/>
            <person name="Baker S."/>
            <person name="Barry K."/>
            <person name="Bills G."/>
            <person name="Bluhm B."/>
            <person name="Cannon C."/>
            <person name="Castanera R."/>
            <person name="Culley D."/>
            <person name="Daum C."/>
            <person name="Ezra D."/>
            <person name="Gonzalez J."/>
            <person name="Henrissat B."/>
            <person name="Kuo A."/>
            <person name="Liang C."/>
            <person name="Lipzen A."/>
            <person name="Lutzoni F."/>
            <person name="Magnuson J."/>
            <person name="Mondo S."/>
            <person name="Nolan M."/>
            <person name="Ohm R."/>
            <person name="Pangilinan J."/>
            <person name="Park H.-J."/>
            <person name="Ramirez L."/>
            <person name="Alfaro M."/>
            <person name="Sun H."/>
            <person name="Tritt A."/>
            <person name="Yoshinaga Y."/>
            <person name="Zwiers L.-H."/>
            <person name="Turgeon B."/>
            <person name="Goodwin S."/>
            <person name="Spatafora J."/>
            <person name="Crous P."/>
            <person name="Grigoriev I."/>
        </authorList>
    </citation>
    <scope>NUCLEOTIDE SEQUENCE</scope>
    <source>
        <strain evidence="1">CBS 116435</strain>
    </source>
</reference>
<evidence type="ECO:0000313" key="2">
    <source>
        <dbReference type="Proteomes" id="UP000799441"/>
    </source>
</evidence>
<dbReference type="AlphaFoldDB" id="A0A9P4PZX1"/>
<protein>
    <submittedName>
        <fullName evidence="1">Uncharacterized protein</fullName>
    </submittedName>
</protein>
<dbReference type="EMBL" id="MU003857">
    <property type="protein sequence ID" value="KAF2716915.1"/>
    <property type="molecule type" value="Genomic_DNA"/>
</dbReference>
<proteinExistence type="predicted"/>
<comment type="caution">
    <text evidence="1">The sequence shown here is derived from an EMBL/GenBank/DDBJ whole genome shotgun (WGS) entry which is preliminary data.</text>
</comment>
<name>A0A9P4PZX1_9PEZI</name>
<evidence type="ECO:0000313" key="1">
    <source>
        <dbReference type="EMBL" id="KAF2716915.1"/>
    </source>
</evidence>
<sequence length="98" mass="11012">MKRRSYVWPASQISPRGSGCRHNTCGPHPRDLAAQVSGDISSMRLRHLVIATRWKRSMGCKSGKIEIKRTSTFLSCSFVSCCIAWRAKISEQPSRVAF</sequence>
<gene>
    <name evidence="1" type="ORF">K431DRAFT_168511</name>
</gene>
<accession>A0A9P4PZX1</accession>
<keyword evidence="2" id="KW-1185">Reference proteome</keyword>
<organism evidence="1 2">
    <name type="scientific">Polychaeton citri CBS 116435</name>
    <dbReference type="NCBI Taxonomy" id="1314669"/>
    <lineage>
        <taxon>Eukaryota</taxon>
        <taxon>Fungi</taxon>
        <taxon>Dikarya</taxon>
        <taxon>Ascomycota</taxon>
        <taxon>Pezizomycotina</taxon>
        <taxon>Dothideomycetes</taxon>
        <taxon>Dothideomycetidae</taxon>
        <taxon>Capnodiales</taxon>
        <taxon>Capnodiaceae</taxon>
        <taxon>Polychaeton</taxon>
    </lineage>
</organism>